<dbReference type="GO" id="GO:0003723">
    <property type="term" value="F:RNA binding"/>
    <property type="evidence" value="ECO:0007669"/>
    <property type="project" value="UniProtKB-UniRule"/>
</dbReference>
<dbReference type="SMART" id="SM00343">
    <property type="entry name" value="ZnF_C2HC"/>
    <property type="match status" value="3"/>
</dbReference>
<feature type="domain" description="RRM" evidence="5">
    <location>
        <begin position="296"/>
        <end position="373"/>
    </location>
</feature>
<protein>
    <submittedName>
        <fullName evidence="7">Uncharacterized protein</fullName>
    </submittedName>
</protein>
<dbReference type="Proteomes" id="UP000595140">
    <property type="component" value="Unassembled WGS sequence"/>
</dbReference>
<dbReference type="InterPro" id="IPR034361">
    <property type="entry name" value="PHIP1_RRM1"/>
</dbReference>
<dbReference type="Gene3D" id="3.30.70.330">
    <property type="match status" value="2"/>
</dbReference>
<keyword evidence="2" id="KW-0862">Zinc</keyword>
<sequence length="688" mass="75633">MVLSNKKLKEKLRATKAKLLVGRKILGEAPDSKYEEQLKTVLESVTQKLKSSKKRRKQIRDEEDEELSEKRGEKKRKKGDGLEMADSSLQKQISGEERHEIIPLSAAKALKRLKREQRRGKAKSLQETSASNTEGGDESGILGEEKGKKGDGLEMAYSSLQKQTSGEERHEVIPLSAAKALKRLKREQRREKAKSLQETSVSNAEGGDGSEILGEKKRKRGDEEGLEGKVEVKKAVARTPKKQKKKKKKMKKKKKSDVENEAASDGVKGDVKVVEEVVAAPAIPVIESKENADVSTKVYVGGIPYYSSEDDIKSYFEGCGTITEVDCMIFPDTGKFRGIAIITFKTEAAAKRALALDGSDMGGLFLKVQPYNSYRPKSKVANFSPEAIEGYNRVYMGNLSWEITEDDLRNLFSGCQIASIRFGEDKETGEFKGYAHVDFADNLSLDAALKLDQKIVCGRPVRISRAVPKKSSDDDKTKATQERNKQFLPQNQMAGPQQNDVLESSGPVEASDAVVSAKIRRRTCYECGERGHVSSACPKKQSAMDTQVNSFDDAKATGPERFEAGPRQNEAWESNPADALPSDAVETSGAVSAKIRRRTCYECGERGHVSSACPEKQSATDTQVKSFDDAKATGPRQNEAWESNPADAPPSGAAEEMVVSAKIRGRRCYECGERGHLSSACSKKQAVK</sequence>
<evidence type="ECO:0000256" key="3">
    <source>
        <dbReference type="PROSITE-ProRule" id="PRU00176"/>
    </source>
</evidence>
<evidence type="ECO:0000256" key="4">
    <source>
        <dbReference type="SAM" id="MobiDB-lite"/>
    </source>
</evidence>
<keyword evidence="2" id="KW-0479">Metal-binding</keyword>
<feature type="region of interest" description="Disordered" evidence="4">
    <location>
        <begin position="46"/>
        <end position="262"/>
    </location>
</feature>
<feature type="compositionally biased region" description="Basic and acidic residues" evidence="4">
    <location>
        <begin position="143"/>
        <end position="152"/>
    </location>
</feature>
<feature type="compositionally biased region" description="Polar residues" evidence="4">
    <location>
        <begin position="125"/>
        <end position="134"/>
    </location>
</feature>
<dbReference type="PANTHER" id="PTHR23236:SF24">
    <property type="entry name" value="PHRAGMOPLASTIN INTERACTING PROTEIN 1"/>
    <property type="match status" value="1"/>
</dbReference>
<dbReference type="InterPro" id="IPR035979">
    <property type="entry name" value="RBD_domain_sf"/>
</dbReference>
<feature type="domain" description="CCHC-type" evidence="6">
    <location>
        <begin position="524"/>
        <end position="539"/>
    </location>
</feature>
<evidence type="ECO:0000259" key="5">
    <source>
        <dbReference type="PROSITE" id="PS50102"/>
    </source>
</evidence>
<feature type="region of interest" description="Disordered" evidence="4">
    <location>
        <begin position="466"/>
        <end position="512"/>
    </location>
</feature>
<accession>A0A484MNZ0</accession>
<keyword evidence="2" id="KW-0863">Zinc-finger</keyword>
<dbReference type="SMART" id="SM00360">
    <property type="entry name" value="RRM"/>
    <property type="match status" value="2"/>
</dbReference>
<feature type="compositionally biased region" description="Basic residues" evidence="4">
    <location>
        <begin position="235"/>
        <end position="255"/>
    </location>
</feature>
<evidence type="ECO:0000256" key="2">
    <source>
        <dbReference type="PROSITE-ProRule" id="PRU00047"/>
    </source>
</evidence>
<name>A0A484MNZ0_9ASTE</name>
<reference evidence="7 8" key="1">
    <citation type="submission" date="2018-04" db="EMBL/GenBank/DDBJ databases">
        <authorList>
            <person name="Vogel A."/>
        </authorList>
    </citation>
    <scope>NUCLEOTIDE SEQUENCE [LARGE SCALE GENOMIC DNA]</scope>
</reference>
<feature type="compositionally biased region" description="Basic residues" evidence="4">
    <location>
        <begin position="109"/>
        <end position="122"/>
    </location>
</feature>
<gene>
    <name evidence="7" type="ORF">CCAM_LOCUS32479</name>
</gene>
<dbReference type="PROSITE" id="PS50102">
    <property type="entry name" value="RRM"/>
    <property type="match status" value="2"/>
</dbReference>
<dbReference type="InterPro" id="IPR036875">
    <property type="entry name" value="Znf_CCHC_sf"/>
</dbReference>
<feature type="compositionally biased region" description="Basic and acidic residues" evidence="4">
    <location>
        <begin position="220"/>
        <end position="234"/>
    </location>
</feature>
<dbReference type="InterPro" id="IPR001878">
    <property type="entry name" value="Znf_CCHC"/>
</dbReference>
<dbReference type="Pfam" id="PF00098">
    <property type="entry name" value="zf-CCHC"/>
    <property type="match status" value="3"/>
</dbReference>
<dbReference type="SUPFAM" id="SSF57756">
    <property type="entry name" value="Retrovirus zinc finger-like domains"/>
    <property type="match status" value="2"/>
</dbReference>
<keyword evidence="8" id="KW-1185">Reference proteome</keyword>
<evidence type="ECO:0000259" key="6">
    <source>
        <dbReference type="PROSITE" id="PS50158"/>
    </source>
</evidence>
<feature type="region of interest" description="Disordered" evidence="4">
    <location>
        <begin position="556"/>
        <end position="588"/>
    </location>
</feature>
<feature type="domain" description="CCHC-type" evidence="6">
    <location>
        <begin position="666"/>
        <end position="683"/>
    </location>
</feature>
<feature type="compositionally biased region" description="Polar residues" evidence="4">
    <location>
        <begin position="487"/>
        <end position="502"/>
    </location>
</feature>
<evidence type="ECO:0000313" key="7">
    <source>
        <dbReference type="EMBL" id="VFQ90703.1"/>
    </source>
</evidence>
<organism evidence="7 8">
    <name type="scientific">Cuscuta campestris</name>
    <dbReference type="NCBI Taxonomy" id="132261"/>
    <lineage>
        <taxon>Eukaryota</taxon>
        <taxon>Viridiplantae</taxon>
        <taxon>Streptophyta</taxon>
        <taxon>Embryophyta</taxon>
        <taxon>Tracheophyta</taxon>
        <taxon>Spermatophyta</taxon>
        <taxon>Magnoliopsida</taxon>
        <taxon>eudicotyledons</taxon>
        <taxon>Gunneridae</taxon>
        <taxon>Pentapetalae</taxon>
        <taxon>asterids</taxon>
        <taxon>lamiids</taxon>
        <taxon>Solanales</taxon>
        <taxon>Convolvulaceae</taxon>
        <taxon>Cuscuteae</taxon>
        <taxon>Cuscuta</taxon>
        <taxon>Cuscuta subgen. Grammica</taxon>
        <taxon>Cuscuta sect. Cleistogrammica</taxon>
    </lineage>
</organism>
<keyword evidence="1 3" id="KW-0694">RNA-binding</keyword>
<dbReference type="AlphaFoldDB" id="A0A484MNZ0"/>
<dbReference type="OrthoDB" id="439808at2759"/>
<feature type="region of interest" description="Disordered" evidence="4">
    <location>
        <begin position="606"/>
        <end position="658"/>
    </location>
</feature>
<feature type="domain" description="RRM" evidence="5">
    <location>
        <begin position="392"/>
        <end position="468"/>
    </location>
</feature>
<dbReference type="Pfam" id="PF00076">
    <property type="entry name" value="RRM_1"/>
    <property type="match status" value="2"/>
</dbReference>
<evidence type="ECO:0000313" key="8">
    <source>
        <dbReference type="Proteomes" id="UP000595140"/>
    </source>
</evidence>
<dbReference type="SUPFAM" id="SSF54928">
    <property type="entry name" value="RNA-binding domain, RBD"/>
    <property type="match status" value="2"/>
</dbReference>
<dbReference type="InterPro" id="IPR000504">
    <property type="entry name" value="RRM_dom"/>
</dbReference>
<feature type="compositionally biased region" description="Basic and acidic residues" evidence="4">
    <location>
        <begin position="470"/>
        <end position="485"/>
    </location>
</feature>
<dbReference type="InterPro" id="IPR012677">
    <property type="entry name" value="Nucleotide-bd_a/b_plait_sf"/>
</dbReference>
<dbReference type="GO" id="GO:0008270">
    <property type="term" value="F:zinc ion binding"/>
    <property type="evidence" value="ECO:0007669"/>
    <property type="project" value="UniProtKB-KW"/>
</dbReference>
<dbReference type="CDD" id="cd12271">
    <property type="entry name" value="RRM1_PHIP1"/>
    <property type="match status" value="1"/>
</dbReference>
<proteinExistence type="predicted"/>
<dbReference type="PANTHER" id="PTHR23236">
    <property type="entry name" value="EUKARYOTIC TRANSLATION INITIATION FACTOR 4B/4H"/>
    <property type="match status" value="1"/>
</dbReference>
<feature type="domain" description="CCHC-type" evidence="6">
    <location>
        <begin position="600"/>
        <end position="615"/>
    </location>
</feature>
<evidence type="ECO:0000256" key="1">
    <source>
        <dbReference type="ARBA" id="ARBA00022884"/>
    </source>
</evidence>
<dbReference type="EMBL" id="OOIL02004148">
    <property type="protein sequence ID" value="VFQ90703.1"/>
    <property type="molecule type" value="Genomic_DNA"/>
</dbReference>
<dbReference type="PROSITE" id="PS50158">
    <property type="entry name" value="ZF_CCHC"/>
    <property type="match status" value="3"/>
</dbReference>
<dbReference type="Gene3D" id="4.10.60.10">
    <property type="entry name" value="Zinc finger, CCHC-type"/>
    <property type="match status" value="2"/>
</dbReference>